<dbReference type="EMBL" id="CAJVCH010313813">
    <property type="protein sequence ID" value="CAG7786268.1"/>
    <property type="molecule type" value="Genomic_DNA"/>
</dbReference>
<gene>
    <name evidence="1" type="ORF">AFUS01_LOCUS24842</name>
</gene>
<dbReference type="PANTHER" id="PTHR33198:SF20">
    <property type="entry name" value="RETROTRANSPOSON GAG DOMAIN-CONTAINING PROTEIN"/>
    <property type="match status" value="1"/>
</dbReference>
<proteinExistence type="predicted"/>
<reference evidence="1" key="1">
    <citation type="submission" date="2021-06" db="EMBL/GenBank/DDBJ databases">
        <authorList>
            <person name="Hodson N. C."/>
            <person name="Mongue J. A."/>
            <person name="Jaron S. K."/>
        </authorList>
    </citation>
    <scope>NUCLEOTIDE SEQUENCE</scope>
</reference>
<keyword evidence="2" id="KW-1185">Reference proteome</keyword>
<evidence type="ECO:0000313" key="1">
    <source>
        <dbReference type="EMBL" id="CAG7786268.1"/>
    </source>
</evidence>
<comment type="caution">
    <text evidence="1">The sequence shown here is derived from an EMBL/GenBank/DDBJ whole genome shotgun (WGS) entry which is preliminary data.</text>
</comment>
<name>A0A8J2P969_9HEXA</name>
<dbReference type="Proteomes" id="UP000708208">
    <property type="component" value="Unassembled WGS sequence"/>
</dbReference>
<dbReference type="AlphaFoldDB" id="A0A8J2P969"/>
<sequence length="152" mass="17701">MPLGDRTPRCCWELERERVSGRGDLYQDLPILQHGGSGGIELPLKQEYTVPCPENFPFSSPSEWPKWKKRFERFREASGLVSKDEADQVNTLLYLMGEKAEDIFTSFKLDATTQKKYKDVVVKFDDHFVLKKNTLYERAKFNSRFQNQGESI</sequence>
<protein>
    <submittedName>
        <fullName evidence="1">Uncharacterized protein</fullName>
    </submittedName>
</protein>
<dbReference type="OrthoDB" id="5982250at2759"/>
<organism evidence="1 2">
    <name type="scientific">Allacma fusca</name>
    <dbReference type="NCBI Taxonomy" id="39272"/>
    <lineage>
        <taxon>Eukaryota</taxon>
        <taxon>Metazoa</taxon>
        <taxon>Ecdysozoa</taxon>
        <taxon>Arthropoda</taxon>
        <taxon>Hexapoda</taxon>
        <taxon>Collembola</taxon>
        <taxon>Symphypleona</taxon>
        <taxon>Sminthuridae</taxon>
        <taxon>Allacma</taxon>
    </lineage>
</organism>
<dbReference type="PANTHER" id="PTHR33198">
    <property type="entry name" value="ANK_REP_REGION DOMAIN-CONTAINING PROTEIN-RELATED"/>
    <property type="match status" value="1"/>
</dbReference>
<evidence type="ECO:0000313" key="2">
    <source>
        <dbReference type="Proteomes" id="UP000708208"/>
    </source>
</evidence>
<accession>A0A8J2P969</accession>